<accession>A0ABW5ZYV6</accession>
<dbReference type="InterPro" id="IPR050491">
    <property type="entry name" value="AmpC-like"/>
</dbReference>
<evidence type="ECO:0000259" key="1">
    <source>
        <dbReference type="Pfam" id="PF00144"/>
    </source>
</evidence>
<dbReference type="PANTHER" id="PTHR46825:SF9">
    <property type="entry name" value="BETA-LACTAMASE-RELATED DOMAIN-CONTAINING PROTEIN"/>
    <property type="match status" value="1"/>
</dbReference>
<name>A0ABW5ZYV6_9BACT</name>
<dbReference type="GO" id="GO:0016787">
    <property type="term" value="F:hydrolase activity"/>
    <property type="evidence" value="ECO:0007669"/>
    <property type="project" value="UniProtKB-KW"/>
</dbReference>
<dbReference type="Proteomes" id="UP001597511">
    <property type="component" value="Unassembled WGS sequence"/>
</dbReference>
<dbReference type="Pfam" id="PF00144">
    <property type="entry name" value="Beta-lactamase"/>
    <property type="match status" value="1"/>
</dbReference>
<dbReference type="PANTHER" id="PTHR46825">
    <property type="entry name" value="D-ALANYL-D-ALANINE-CARBOXYPEPTIDASE/ENDOPEPTIDASE AMPH"/>
    <property type="match status" value="1"/>
</dbReference>
<proteinExistence type="predicted"/>
<protein>
    <submittedName>
        <fullName evidence="2">Serine hydrolase domain-containing protein</fullName>
        <ecNumber evidence="2">3.-.-.-</ecNumber>
    </submittedName>
</protein>
<dbReference type="Gene3D" id="3.40.710.10">
    <property type="entry name" value="DD-peptidase/beta-lactamase superfamily"/>
    <property type="match status" value="1"/>
</dbReference>
<gene>
    <name evidence="2" type="ORF">ACFS6H_00730</name>
</gene>
<organism evidence="2 3">
    <name type="scientific">Terrimonas rubra</name>
    <dbReference type="NCBI Taxonomy" id="1035890"/>
    <lineage>
        <taxon>Bacteria</taxon>
        <taxon>Pseudomonadati</taxon>
        <taxon>Bacteroidota</taxon>
        <taxon>Chitinophagia</taxon>
        <taxon>Chitinophagales</taxon>
        <taxon>Chitinophagaceae</taxon>
        <taxon>Terrimonas</taxon>
    </lineage>
</organism>
<keyword evidence="2" id="KW-0378">Hydrolase</keyword>
<evidence type="ECO:0000313" key="3">
    <source>
        <dbReference type="Proteomes" id="UP001597511"/>
    </source>
</evidence>
<sequence>MKKFILLLFILTQINAPVFPQAQKEMIDNLVQAYTNLNKFSGNILIAEKGKVVFEKSYGFADREFDIPNSKTTRFRIASLTKQFTAVLIMQLVESGKIDLDATITQYLPYYKKETGDRITIHQLLTHTSGLPEYTERDDFFPDISKHTYTHKAFIQQFCSDSLLAKPGTGYKYSNTGYYILGAIIEEVTKKSYAEVLQKNILAVAEMKNTGIENDSTIIKEIAKGYTFNSGRYLNADYIDLSSTIFSAGAVYSTTADLLLWDKALYADKLLTKKSRELMFTPVLSNYGYGVGITKFIVPGLNKEMHFIFHQGAINGFRSIMTHIVNENILIVILCNNFDTDLNPINNGIFSILHHQPYTIPKE</sequence>
<feature type="domain" description="Beta-lactamase-related" evidence="1">
    <location>
        <begin position="41"/>
        <end position="340"/>
    </location>
</feature>
<comment type="caution">
    <text evidence="2">The sequence shown here is derived from an EMBL/GenBank/DDBJ whole genome shotgun (WGS) entry which is preliminary data.</text>
</comment>
<dbReference type="InterPro" id="IPR001466">
    <property type="entry name" value="Beta-lactam-related"/>
</dbReference>
<dbReference type="RefSeq" id="WP_386093928.1">
    <property type="nucleotide sequence ID" value="NZ_JBHUOZ010000001.1"/>
</dbReference>
<keyword evidence="3" id="KW-1185">Reference proteome</keyword>
<dbReference type="EMBL" id="JBHUOZ010000001">
    <property type="protein sequence ID" value="MFD2918209.1"/>
    <property type="molecule type" value="Genomic_DNA"/>
</dbReference>
<dbReference type="SUPFAM" id="SSF56601">
    <property type="entry name" value="beta-lactamase/transpeptidase-like"/>
    <property type="match status" value="1"/>
</dbReference>
<reference evidence="3" key="1">
    <citation type="journal article" date="2019" name="Int. J. Syst. Evol. Microbiol.">
        <title>The Global Catalogue of Microorganisms (GCM) 10K type strain sequencing project: providing services to taxonomists for standard genome sequencing and annotation.</title>
        <authorList>
            <consortium name="The Broad Institute Genomics Platform"/>
            <consortium name="The Broad Institute Genome Sequencing Center for Infectious Disease"/>
            <person name="Wu L."/>
            <person name="Ma J."/>
        </authorList>
    </citation>
    <scope>NUCLEOTIDE SEQUENCE [LARGE SCALE GENOMIC DNA]</scope>
    <source>
        <strain evidence="3">KCTC 23299</strain>
    </source>
</reference>
<dbReference type="InterPro" id="IPR012338">
    <property type="entry name" value="Beta-lactam/transpept-like"/>
</dbReference>
<evidence type="ECO:0000313" key="2">
    <source>
        <dbReference type="EMBL" id="MFD2918209.1"/>
    </source>
</evidence>
<dbReference type="EC" id="3.-.-.-" evidence="2"/>